<sequence>MPRLFSLRSSCHPAIGASLRDLMSRTLIEVRDTSKTTVPGLHFFEDRADRFSCRELTQSLEESAGKVNSPDASILAMAKPMPESSRSRR</sequence>
<proteinExistence type="predicted"/>
<gene>
    <name evidence="2" type="ORF">EMEDMD4_120026</name>
</gene>
<dbReference type="AlphaFoldDB" id="A0A508WQD6"/>
<protein>
    <submittedName>
        <fullName evidence="2">Uncharacterized protein</fullName>
    </submittedName>
</protein>
<dbReference type="Proteomes" id="UP000507954">
    <property type="component" value="Unassembled WGS sequence"/>
</dbReference>
<organism evidence="2">
    <name type="scientific">Sinorhizobium medicae</name>
    <dbReference type="NCBI Taxonomy" id="110321"/>
    <lineage>
        <taxon>Bacteria</taxon>
        <taxon>Pseudomonadati</taxon>
        <taxon>Pseudomonadota</taxon>
        <taxon>Alphaproteobacteria</taxon>
        <taxon>Hyphomicrobiales</taxon>
        <taxon>Rhizobiaceae</taxon>
        <taxon>Sinorhizobium/Ensifer group</taxon>
        <taxon>Sinorhizobium</taxon>
    </lineage>
</organism>
<accession>A0A508WQD6</accession>
<reference evidence="2" key="1">
    <citation type="submission" date="2019-06" db="EMBL/GenBank/DDBJ databases">
        <authorList>
            <person name="Le Quere A."/>
            <person name="Colella S."/>
        </authorList>
    </citation>
    <scope>NUCLEOTIDE SEQUENCE</scope>
    <source>
        <strain evidence="2">EmedicaeMD41</strain>
    </source>
</reference>
<name>A0A508WQD6_9HYPH</name>
<evidence type="ECO:0000256" key="1">
    <source>
        <dbReference type="SAM" id="MobiDB-lite"/>
    </source>
</evidence>
<feature type="region of interest" description="Disordered" evidence="1">
    <location>
        <begin position="60"/>
        <end position="89"/>
    </location>
</feature>
<evidence type="ECO:0000313" key="2">
    <source>
        <dbReference type="EMBL" id="VTZ59725.1"/>
    </source>
</evidence>
<dbReference type="EMBL" id="CABFNB010000024">
    <property type="protein sequence ID" value="VTZ59725.1"/>
    <property type="molecule type" value="Genomic_DNA"/>
</dbReference>